<dbReference type="Pfam" id="PF01520">
    <property type="entry name" value="Amidase_3"/>
    <property type="match status" value="1"/>
</dbReference>
<dbReference type="OrthoDB" id="9806267at2"/>
<dbReference type="GO" id="GO:0009253">
    <property type="term" value="P:peptidoglycan catabolic process"/>
    <property type="evidence" value="ECO:0007669"/>
    <property type="project" value="InterPro"/>
</dbReference>
<evidence type="ECO:0000259" key="3">
    <source>
        <dbReference type="SMART" id="SM00646"/>
    </source>
</evidence>
<dbReference type="SUPFAM" id="SSF53187">
    <property type="entry name" value="Zn-dependent exopeptidases"/>
    <property type="match status" value="1"/>
</dbReference>
<dbReference type="InterPro" id="IPR002508">
    <property type="entry name" value="MurNAc-LAA_cat"/>
</dbReference>
<feature type="domain" description="MurNAc-LAA" evidence="3">
    <location>
        <begin position="116"/>
        <end position="228"/>
    </location>
</feature>
<dbReference type="NCBIfam" id="TIGR02883">
    <property type="entry name" value="spore_cwlD"/>
    <property type="match status" value="1"/>
</dbReference>
<dbReference type="CDD" id="cd02696">
    <property type="entry name" value="MurNAc-LAA"/>
    <property type="match status" value="1"/>
</dbReference>
<evidence type="ECO:0000313" key="5">
    <source>
        <dbReference type="Proteomes" id="UP000677305"/>
    </source>
</evidence>
<protein>
    <submittedName>
        <fullName evidence="4">N-acetylmuramoyl-L-alanine amidase CwlD</fullName>
        <ecNumber evidence="4">3.5.1.28</ecNumber>
    </submittedName>
</protein>
<name>A0A8J8MB74_9FIRM</name>
<keyword evidence="1 4" id="KW-0378">Hydrolase</keyword>
<gene>
    <name evidence="4" type="primary">cwlD</name>
    <name evidence="4" type="ORF">HYG85_11550</name>
</gene>
<dbReference type="SMART" id="SM00646">
    <property type="entry name" value="Ami_3"/>
    <property type="match status" value="1"/>
</dbReference>
<dbReference type="PANTHER" id="PTHR30404:SF0">
    <property type="entry name" value="N-ACETYLMURAMOYL-L-ALANINE AMIDASE AMIC"/>
    <property type="match status" value="1"/>
</dbReference>
<keyword evidence="5" id="KW-1185">Reference proteome</keyword>
<dbReference type="Gene3D" id="3.40.630.40">
    <property type="entry name" value="Zn-dependent exopeptidases"/>
    <property type="match status" value="1"/>
</dbReference>
<evidence type="ECO:0000256" key="1">
    <source>
        <dbReference type="ARBA" id="ARBA00022801"/>
    </source>
</evidence>
<sequence length="234" mass="26657">MIIIIKKTHVLMWVVSLIILIFLVATILYANRVINVFSSVEDKYVVVVDAGHGGFDPGKVGVNGELEKDINISIAIKLKEYLEYSKVHVVMTREDDGGLYNESSNNKKREDMNKRKEIINTSGGDILVSIHQNSFSQEKYKGAQVFYYASSDDGKKLAQYIQQEIKTFVDNENNRQVKDSNSYFILKQTNIPGVIVECGFLSNYSEAELLMTDIYQDKIAWAIYIGIMKFLEEK</sequence>
<proteinExistence type="predicted"/>
<dbReference type="EC" id="3.5.1.28" evidence="4"/>
<evidence type="ECO:0000256" key="2">
    <source>
        <dbReference type="SAM" id="Phobius"/>
    </source>
</evidence>
<keyword evidence="2" id="KW-0472">Membrane</keyword>
<dbReference type="InterPro" id="IPR014234">
    <property type="entry name" value="Spore_CwlD"/>
</dbReference>
<dbReference type="PANTHER" id="PTHR30404">
    <property type="entry name" value="N-ACETYLMURAMOYL-L-ALANINE AMIDASE"/>
    <property type="match status" value="1"/>
</dbReference>
<keyword evidence="2" id="KW-0812">Transmembrane</keyword>
<dbReference type="GO" id="GO:0008745">
    <property type="term" value="F:N-acetylmuramoyl-L-alanine amidase activity"/>
    <property type="evidence" value="ECO:0007669"/>
    <property type="project" value="UniProtKB-EC"/>
</dbReference>
<organism evidence="4 5">
    <name type="scientific">Vallitalea guaymasensis</name>
    <dbReference type="NCBI Taxonomy" id="1185412"/>
    <lineage>
        <taxon>Bacteria</taxon>
        <taxon>Bacillati</taxon>
        <taxon>Bacillota</taxon>
        <taxon>Clostridia</taxon>
        <taxon>Lachnospirales</taxon>
        <taxon>Vallitaleaceae</taxon>
        <taxon>Vallitalea</taxon>
    </lineage>
</organism>
<feature type="transmembrane region" description="Helical" evidence="2">
    <location>
        <begin position="12"/>
        <end position="30"/>
    </location>
</feature>
<dbReference type="EMBL" id="CP058561">
    <property type="protein sequence ID" value="QUH29505.1"/>
    <property type="molecule type" value="Genomic_DNA"/>
</dbReference>
<dbReference type="KEGG" id="vgu:HYG85_11550"/>
<dbReference type="InterPro" id="IPR050695">
    <property type="entry name" value="N-acetylmuramoyl_amidase_3"/>
</dbReference>
<evidence type="ECO:0000313" key="4">
    <source>
        <dbReference type="EMBL" id="QUH29505.1"/>
    </source>
</evidence>
<dbReference type="AlphaFoldDB" id="A0A8J8MB74"/>
<dbReference type="RefSeq" id="WP_113673112.1">
    <property type="nucleotide sequence ID" value="NZ_CAJXUH010000013.1"/>
</dbReference>
<reference evidence="4 5" key="1">
    <citation type="submission" date="2020-07" db="EMBL/GenBank/DDBJ databases">
        <title>Vallitalea guaymasensis genome.</title>
        <authorList>
            <person name="Postec A."/>
        </authorList>
    </citation>
    <scope>NUCLEOTIDE SEQUENCE [LARGE SCALE GENOMIC DNA]</scope>
    <source>
        <strain evidence="4 5">Ra1766G1</strain>
    </source>
</reference>
<dbReference type="Proteomes" id="UP000677305">
    <property type="component" value="Chromosome"/>
</dbReference>
<dbReference type="GO" id="GO:0030288">
    <property type="term" value="C:outer membrane-bounded periplasmic space"/>
    <property type="evidence" value="ECO:0007669"/>
    <property type="project" value="TreeGrafter"/>
</dbReference>
<accession>A0A8J8MB74</accession>
<keyword evidence="2" id="KW-1133">Transmembrane helix</keyword>